<dbReference type="Gene3D" id="3.80.10.10">
    <property type="entry name" value="Ribonuclease Inhibitor"/>
    <property type="match status" value="1"/>
</dbReference>
<dbReference type="PANTHER" id="PTHR34145:SF28">
    <property type="entry name" value="F-BOX DOMAIN-CONTAINING PROTEIN"/>
    <property type="match status" value="1"/>
</dbReference>
<keyword evidence="4" id="KW-1185">Reference proteome</keyword>
<proteinExistence type="predicted"/>
<dbReference type="InterPro" id="IPR032675">
    <property type="entry name" value="LRR_dom_sf"/>
</dbReference>
<feature type="domain" description="At1g61320/AtMIF1 LRR" evidence="2">
    <location>
        <begin position="95"/>
        <end position="260"/>
    </location>
</feature>
<dbReference type="AlphaFoldDB" id="A0A2U1NF02"/>
<comment type="caution">
    <text evidence="3">The sequence shown here is derived from an EMBL/GenBank/DDBJ whole genome shotgun (WGS) entry which is preliminary data.</text>
</comment>
<dbReference type="Pfam" id="PF12937">
    <property type="entry name" value="F-box-like"/>
    <property type="match status" value="1"/>
</dbReference>
<dbReference type="InterPro" id="IPR055357">
    <property type="entry name" value="LRR_At1g61320_AtMIF1"/>
</dbReference>
<evidence type="ECO:0000259" key="1">
    <source>
        <dbReference type="Pfam" id="PF12937"/>
    </source>
</evidence>
<dbReference type="SUPFAM" id="SSF81383">
    <property type="entry name" value="F-box domain"/>
    <property type="match status" value="1"/>
</dbReference>
<dbReference type="Proteomes" id="UP000245207">
    <property type="component" value="Unassembled WGS sequence"/>
</dbReference>
<dbReference type="InterPro" id="IPR053772">
    <property type="entry name" value="At1g61320/At1g61330-like"/>
</dbReference>
<dbReference type="InterPro" id="IPR036047">
    <property type="entry name" value="F-box-like_dom_sf"/>
</dbReference>
<evidence type="ECO:0000259" key="2">
    <source>
        <dbReference type="Pfam" id="PF23622"/>
    </source>
</evidence>
<sequence length="555" mass="64637">MEIEDATDWISQLPEFIIHHILSYLDSPKQLVRMSVLSKYWFAVTVSFPVSGFNILQFENVIKSPTRRIDQDKRSQYVRDCFFKYVDYTTSRFYHQNVSVQMFKLITPYQDHDPTQVDIIDRCLGLFLTKGVKVLVIGIKDIHPTFFDLPKYRLPNILLSASSLTSMKIYRCELPSSLMVDDVKFKSLKMLELERVPLHDEVIKRLTTSCPLLEKIIINDCEGVKNFCVYGLQNLQEVEIEFGDAQLEIIDIDAPNLWHLWDSIPSKARMEYGGIVDRYSFQYLRQFLDKNIGFKELKLRIDVRRIEVEELMVIQSPRYELEHVELYIKELSVYESILDAVLWCCRPHSLTLEANFACTNIKEWSNIVKFTHEKLLLQEDEGKTNIGILISSSSKVQKHFSDLNSFLTASPRDLQVETITFIKEEVVPIKKKRMIKQSKDINTDVPNCSKSFQITVNGLDEFFDTWSPMHLVGMDVEALKITVNGPDEFFDIWSPMHLVGMDVEALKWHRLNTFSEVPNRFLATFGFAMNSRTACSVKFCTLWFKITKYDYGICT</sequence>
<feature type="domain" description="F-box" evidence="1">
    <location>
        <begin position="10"/>
        <end position="45"/>
    </location>
</feature>
<dbReference type="OrthoDB" id="1421244at2759"/>
<dbReference type="InterPro" id="IPR001810">
    <property type="entry name" value="F-box_dom"/>
</dbReference>
<gene>
    <name evidence="3" type="ORF">CTI12_AA269440</name>
</gene>
<organism evidence="3 4">
    <name type="scientific">Artemisia annua</name>
    <name type="common">Sweet wormwood</name>
    <dbReference type="NCBI Taxonomy" id="35608"/>
    <lineage>
        <taxon>Eukaryota</taxon>
        <taxon>Viridiplantae</taxon>
        <taxon>Streptophyta</taxon>
        <taxon>Embryophyta</taxon>
        <taxon>Tracheophyta</taxon>
        <taxon>Spermatophyta</taxon>
        <taxon>Magnoliopsida</taxon>
        <taxon>eudicotyledons</taxon>
        <taxon>Gunneridae</taxon>
        <taxon>Pentapetalae</taxon>
        <taxon>asterids</taxon>
        <taxon>campanulids</taxon>
        <taxon>Asterales</taxon>
        <taxon>Asteraceae</taxon>
        <taxon>Asteroideae</taxon>
        <taxon>Anthemideae</taxon>
        <taxon>Artemisiinae</taxon>
        <taxon>Artemisia</taxon>
    </lineage>
</organism>
<reference evidence="3 4" key="1">
    <citation type="journal article" date="2018" name="Mol. Plant">
        <title>The genome of Artemisia annua provides insight into the evolution of Asteraceae family and artemisinin biosynthesis.</title>
        <authorList>
            <person name="Shen Q."/>
            <person name="Zhang L."/>
            <person name="Liao Z."/>
            <person name="Wang S."/>
            <person name="Yan T."/>
            <person name="Shi P."/>
            <person name="Liu M."/>
            <person name="Fu X."/>
            <person name="Pan Q."/>
            <person name="Wang Y."/>
            <person name="Lv Z."/>
            <person name="Lu X."/>
            <person name="Zhang F."/>
            <person name="Jiang W."/>
            <person name="Ma Y."/>
            <person name="Chen M."/>
            <person name="Hao X."/>
            <person name="Li L."/>
            <person name="Tang Y."/>
            <person name="Lv G."/>
            <person name="Zhou Y."/>
            <person name="Sun X."/>
            <person name="Brodelius P.E."/>
            <person name="Rose J.K.C."/>
            <person name="Tang K."/>
        </authorList>
    </citation>
    <scope>NUCLEOTIDE SEQUENCE [LARGE SCALE GENOMIC DNA]</scope>
    <source>
        <strain evidence="4">cv. Huhao1</strain>
        <tissue evidence="3">Leaf</tissue>
    </source>
</reference>
<dbReference type="EMBL" id="PKPP01002970">
    <property type="protein sequence ID" value="PWA72077.1"/>
    <property type="molecule type" value="Genomic_DNA"/>
</dbReference>
<protein>
    <submittedName>
        <fullName evidence="3">F-box domain, Leucine-rich repeat domain, L domain-like protein</fullName>
    </submittedName>
</protein>
<dbReference type="SUPFAM" id="SSF52047">
    <property type="entry name" value="RNI-like"/>
    <property type="match status" value="1"/>
</dbReference>
<evidence type="ECO:0000313" key="4">
    <source>
        <dbReference type="Proteomes" id="UP000245207"/>
    </source>
</evidence>
<dbReference type="Gene3D" id="1.20.1280.50">
    <property type="match status" value="1"/>
</dbReference>
<name>A0A2U1NF02_ARTAN</name>
<dbReference type="Pfam" id="PF23622">
    <property type="entry name" value="LRR_At1g61320_AtMIF1"/>
    <property type="match status" value="1"/>
</dbReference>
<accession>A0A2U1NF02</accession>
<dbReference type="PANTHER" id="PTHR34145">
    <property type="entry name" value="OS02G0105600 PROTEIN"/>
    <property type="match status" value="1"/>
</dbReference>
<evidence type="ECO:0000313" key="3">
    <source>
        <dbReference type="EMBL" id="PWA72077.1"/>
    </source>
</evidence>